<dbReference type="PANTHER" id="PTHR34977:SF1">
    <property type="entry name" value="UPF0337 PROTEIN YJBJ"/>
    <property type="match status" value="1"/>
</dbReference>
<dbReference type="Gene3D" id="1.10.1470.10">
    <property type="entry name" value="YjbJ"/>
    <property type="match status" value="1"/>
</dbReference>
<dbReference type="InterPro" id="IPR026042">
    <property type="entry name" value="YjbJ"/>
</dbReference>
<evidence type="ECO:0000313" key="4">
    <source>
        <dbReference type="Proteomes" id="UP000428260"/>
    </source>
</evidence>
<comment type="similarity">
    <text evidence="1">Belongs to the UPF0337 (CsbD) family.</text>
</comment>
<dbReference type="InterPro" id="IPR036629">
    <property type="entry name" value="YjbJ_sf"/>
</dbReference>
<evidence type="ECO:0000256" key="1">
    <source>
        <dbReference type="ARBA" id="ARBA00009129"/>
    </source>
</evidence>
<gene>
    <name evidence="3" type="ORF">GM418_29540</name>
</gene>
<keyword evidence="4" id="KW-1185">Reference proteome</keyword>
<reference evidence="3 4" key="1">
    <citation type="submission" date="2019-11" db="EMBL/GenBank/DDBJ databases">
        <authorList>
            <person name="Zheng R.K."/>
            <person name="Sun C.M."/>
        </authorList>
    </citation>
    <scope>NUCLEOTIDE SEQUENCE [LARGE SCALE GENOMIC DNA]</scope>
    <source>
        <strain evidence="3 4">WC007</strain>
    </source>
</reference>
<dbReference type="EMBL" id="CP046401">
    <property type="protein sequence ID" value="QGY47663.1"/>
    <property type="molecule type" value="Genomic_DNA"/>
</dbReference>
<dbReference type="SUPFAM" id="SSF69047">
    <property type="entry name" value="Hypothetical protein YjbJ"/>
    <property type="match status" value="1"/>
</dbReference>
<dbReference type="Proteomes" id="UP000428260">
    <property type="component" value="Chromosome"/>
</dbReference>
<dbReference type="Pfam" id="PF05532">
    <property type="entry name" value="CsbD"/>
    <property type="match status" value="1"/>
</dbReference>
<dbReference type="PANTHER" id="PTHR34977">
    <property type="entry name" value="UPF0337 PROTEIN YJBJ"/>
    <property type="match status" value="1"/>
</dbReference>
<proteinExistence type="inferred from homology"/>
<name>A0A6I6K7U2_9BACT</name>
<dbReference type="InterPro" id="IPR050423">
    <property type="entry name" value="UPF0337_stress_rsp"/>
</dbReference>
<organism evidence="3 4">
    <name type="scientific">Maribellus comscasis</name>
    <dbReference type="NCBI Taxonomy" id="2681766"/>
    <lineage>
        <taxon>Bacteria</taxon>
        <taxon>Pseudomonadati</taxon>
        <taxon>Bacteroidota</taxon>
        <taxon>Bacteroidia</taxon>
        <taxon>Marinilabiliales</taxon>
        <taxon>Prolixibacteraceae</taxon>
        <taxon>Maribellus</taxon>
    </lineage>
</organism>
<dbReference type="InterPro" id="IPR008462">
    <property type="entry name" value="CsbD"/>
</dbReference>
<dbReference type="AlphaFoldDB" id="A0A6I6K7U2"/>
<dbReference type="KEGG" id="mcos:GM418_29540"/>
<evidence type="ECO:0000313" key="3">
    <source>
        <dbReference type="EMBL" id="QGY47663.1"/>
    </source>
</evidence>
<accession>A0A6I6K7U2</accession>
<evidence type="ECO:0000259" key="2">
    <source>
        <dbReference type="Pfam" id="PF05532"/>
    </source>
</evidence>
<dbReference type="RefSeq" id="WP_158871756.1">
    <property type="nucleotide sequence ID" value="NZ_CP046401.1"/>
</dbReference>
<protein>
    <submittedName>
        <fullName evidence="3">CsbD family protein</fullName>
    </submittedName>
</protein>
<sequence length="61" mass="7105">MDKLVVKGKWNVIKGKLKQKYGELTDDDLTYVEGKEDELLGRIQERTGKAREELIEEIKNL</sequence>
<dbReference type="PIRSF" id="PIRSF039008">
    <property type="entry name" value="YjbJ"/>
    <property type="match status" value="1"/>
</dbReference>
<feature type="domain" description="CsbD-like" evidence="2">
    <location>
        <begin position="6"/>
        <end position="53"/>
    </location>
</feature>